<keyword evidence="4 11" id="KW-0520">NAD</keyword>
<keyword evidence="2 9" id="KW-0479">Metal-binding</keyword>
<keyword evidence="6 11" id="KW-0326">Glycosidase</keyword>
<dbReference type="Gene3D" id="3.90.110.10">
    <property type="entry name" value="Lactate dehydrogenase/glycoside hydrolase, family 4, C-terminal"/>
    <property type="match status" value="1"/>
</dbReference>
<keyword evidence="9" id="KW-0170">Cobalt</keyword>
<feature type="active site" description="Proton acceptor" evidence="7">
    <location>
        <position position="247"/>
    </location>
</feature>
<gene>
    <name evidence="13" type="ORF">EDD28_3375</name>
</gene>
<dbReference type="SUPFAM" id="SSF51735">
    <property type="entry name" value="NAD(P)-binding Rossmann-fold domains"/>
    <property type="match status" value="1"/>
</dbReference>
<feature type="binding site" evidence="8">
    <location>
        <position position="147"/>
    </location>
    <ligand>
        <name>substrate</name>
    </ligand>
</feature>
<dbReference type="InterPro" id="IPR001088">
    <property type="entry name" value="Glyco_hydro_4"/>
</dbReference>
<keyword evidence="14" id="KW-1185">Reference proteome</keyword>
<dbReference type="Gene3D" id="3.40.50.720">
    <property type="entry name" value="NAD(P)-binding Rossmann-like Domain"/>
    <property type="match status" value="1"/>
</dbReference>
<feature type="binding site" evidence="9">
    <location>
        <position position="198"/>
    </location>
    <ligand>
        <name>Mn(2+)</name>
        <dbReference type="ChEBI" id="CHEBI:29035"/>
    </ligand>
</feature>
<protein>
    <submittedName>
        <fullName evidence="13">6-phospho-beta-glucosidase</fullName>
    </submittedName>
</protein>
<evidence type="ECO:0000256" key="2">
    <source>
        <dbReference type="ARBA" id="ARBA00022723"/>
    </source>
</evidence>
<dbReference type="GO" id="GO:0004553">
    <property type="term" value="F:hydrolase activity, hydrolyzing O-glycosyl compounds"/>
    <property type="evidence" value="ECO:0007669"/>
    <property type="project" value="InterPro"/>
</dbReference>
<dbReference type="Proteomes" id="UP000275356">
    <property type="component" value="Unassembled WGS sequence"/>
</dbReference>
<evidence type="ECO:0000256" key="10">
    <source>
        <dbReference type="PIRSR" id="PIRSR601088-4"/>
    </source>
</evidence>
<sequence length="461" mass="48630">MRLTILGGGGFRVPLVVDAVSRARDRVDIDEIVLHDVDAERLAVIRAVVAEQVAGRAGGSDAPRVRVERDLRAAVADAAIVFSAIRVGGTRGRVDDERVARDLGLLGQETVGPGGLAYAMRTVPVVDAIASVVAQAAPQAWVVNFTNPAGLVTEAMRARLGDRVVGICDTPIGLVRSAARAAGLPERGATGDYLGLNHLGWLRSLVHDGTDHLPALLASDEALLRLDEAALYDVAWLRAIGCLPGEYLHYYEREAPDGPAGSHEGGDGPAGHDEGRAAYLARQQGEFFAAGPGVGAARRWRAALAERENTYMADARTREHTDLGRDEKGDRQGGGYHEVAVDLMAALLGGDPAWMILNLANDGVVPALPDDAVIEVSARVDAGGARPAGPHAELSLAQLGLVAGVKACERLAIEAARTGSRELAWRAFAEHPLVSSPELGRRLLDGYLAAEPRLREVLTAP</sequence>
<dbReference type="InterPro" id="IPR036291">
    <property type="entry name" value="NAD(P)-bd_dom_sf"/>
</dbReference>
<name>A0A3N2D2E6_9MICO</name>
<dbReference type="OrthoDB" id="9767022at2"/>
<evidence type="ECO:0000256" key="9">
    <source>
        <dbReference type="PIRSR" id="PIRSR601088-3"/>
    </source>
</evidence>
<dbReference type="PANTHER" id="PTHR32092">
    <property type="entry name" value="6-PHOSPHO-BETA-GLUCOSIDASE-RELATED"/>
    <property type="match status" value="1"/>
</dbReference>
<dbReference type="PRINTS" id="PR00732">
    <property type="entry name" value="GLHYDRLASE4"/>
</dbReference>
<comment type="caution">
    <text evidence="13">The sequence shown here is derived from an EMBL/GenBank/DDBJ whole genome shotgun (WGS) entry which is preliminary data.</text>
</comment>
<dbReference type="GO" id="GO:0046872">
    <property type="term" value="F:metal ion binding"/>
    <property type="evidence" value="ECO:0007669"/>
    <property type="project" value="UniProtKB-KW"/>
</dbReference>
<dbReference type="Pfam" id="PF02056">
    <property type="entry name" value="Glyco_hydro_4"/>
    <property type="match status" value="1"/>
</dbReference>
<dbReference type="Pfam" id="PF11975">
    <property type="entry name" value="Glyco_hydro_4C"/>
    <property type="match status" value="1"/>
</dbReference>
<evidence type="ECO:0000256" key="4">
    <source>
        <dbReference type="ARBA" id="ARBA00023027"/>
    </source>
</evidence>
<dbReference type="EMBL" id="RKHQ01000002">
    <property type="protein sequence ID" value="ROR93946.1"/>
    <property type="molecule type" value="Genomic_DNA"/>
</dbReference>
<keyword evidence="9" id="KW-0408">Iron</keyword>
<dbReference type="GO" id="GO:0016616">
    <property type="term" value="F:oxidoreductase activity, acting on the CH-OH group of donors, NAD or NADP as acceptor"/>
    <property type="evidence" value="ECO:0007669"/>
    <property type="project" value="InterPro"/>
</dbReference>
<proteinExistence type="inferred from homology"/>
<dbReference type="AlphaFoldDB" id="A0A3N2D2E6"/>
<evidence type="ECO:0000313" key="14">
    <source>
        <dbReference type="Proteomes" id="UP000275356"/>
    </source>
</evidence>
<evidence type="ECO:0000256" key="6">
    <source>
        <dbReference type="ARBA" id="ARBA00023295"/>
    </source>
</evidence>
<evidence type="ECO:0000256" key="1">
    <source>
        <dbReference type="ARBA" id="ARBA00010141"/>
    </source>
</evidence>
<evidence type="ECO:0000256" key="5">
    <source>
        <dbReference type="ARBA" id="ARBA00023211"/>
    </source>
</evidence>
<reference evidence="13 14" key="1">
    <citation type="submission" date="2018-11" db="EMBL/GenBank/DDBJ databases">
        <title>Sequencing the genomes of 1000 actinobacteria strains.</title>
        <authorList>
            <person name="Klenk H.-P."/>
        </authorList>
    </citation>
    <scope>NUCLEOTIDE SEQUENCE [LARGE SCALE GENOMIC DNA]</scope>
    <source>
        <strain evidence="13 14">DSM 13521</strain>
    </source>
</reference>
<feature type="active site" description="Proton donor" evidence="7">
    <location>
        <position position="169"/>
    </location>
</feature>
<dbReference type="InterPro" id="IPR015955">
    <property type="entry name" value="Lactate_DH/Glyco_Ohase_4_C"/>
</dbReference>
<comment type="cofactor">
    <cofactor evidence="11">
        <name>NAD(+)</name>
        <dbReference type="ChEBI" id="CHEBI:57540"/>
    </cofactor>
    <text evidence="11">Binds 1 NAD(+) per subunit.</text>
</comment>
<keyword evidence="5 9" id="KW-0464">Manganese</keyword>
<dbReference type="RefSeq" id="WP_123740819.1">
    <property type="nucleotide sequence ID" value="NZ_RKHQ01000002.1"/>
</dbReference>
<feature type="domain" description="Glycosyl hydrolase family 4 C-terminal" evidence="12">
    <location>
        <begin position="193"/>
        <end position="434"/>
    </location>
</feature>
<dbReference type="InterPro" id="IPR019802">
    <property type="entry name" value="GlycHydrolase_4_CS"/>
</dbReference>
<evidence type="ECO:0000256" key="11">
    <source>
        <dbReference type="RuleBase" id="RU361152"/>
    </source>
</evidence>
<evidence type="ECO:0000259" key="12">
    <source>
        <dbReference type="Pfam" id="PF11975"/>
    </source>
</evidence>
<comment type="similarity">
    <text evidence="1 11">Belongs to the glycosyl hydrolase 4 family.</text>
</comment>
<accession>A0A3N2D2E6</accession>
<dbReference type="SUPFAM" id="SSF56327">
    <property type="entry name" value="LDH C-terminal domain-like"/>
    <property type="match status" value="1"/>
</dbReference>
<keyword evidence="9" id="KW-0533">Nickel</keyword>
<dbReference type="InterPro" id="IPR022616">
    <property type="entry name" value="Glyco_hydro_4_C"/>
</dbReference>
<feature type="binding site" evidence="9">
    <location>
        <position position="168"/>
    </location>
    <ligand>
        <name>Mn(2+)</name>
        <dbReference type="ChEBI" id="CHEBI:29035"/>
    </ligand>
</feature>
<evidence type="ECO:0000256" key="8">
    <source>
        <dbReference type="PIRSR" id="PIRSR601088-2"/>
    </source>
</evidence>
<dbReference type="PANTHER" id="PTHR32092:SF5">
    <property type="entry name" value="6-PHOSPHO-BETA-GLUCOSIDASE"/>
    <property type="match status" value="1"/>
</dbReference>
<feature type="site" description="Increases basicity of active site Tyr" evidence="10">
    <location>
        <position position="109"/>
    </location>
</feature>
<dbReference type="GO" id="GO:0005975">
    <property type="term" value="P:carbohydrate metabolic process"/>
    <property type="evidence" value="ECO:0007669"/>
    <property type="project" value="InterPro"/>
</dbReference>
<feature type="binding site" evidence="8">
    <location>
        <position position="93"/>
    </location>
    <ligand>
        <name>substrate</name>
    </ligand>
</feature>
<organism evidence="13 14">
    <name type="scientific">Salana multivorans</name>
    <dbReference type="NCBI Taxonomy" id="120377"/>
    <lineage>
        <taxon>Bacteria</taxon>
        <taxon>Bacillati</taxon>
        <taxon>Actinomycetota</taxon>
        <taxon>Actinomycetes</taxon>
        <taxon>Micrococcales</taxon>
        <taxon>Beutenbergiaceae</taxon>
        <taxon>Salana</taxon>
    </lineage>
</organism>
<dbReference type="PROSITE" id="PS01324">
    <property type="entry name" value="GLYCOSYL_HYDROL_F4"/>
    <property type="match status" value="1"/>
</dbReference>
<keyword evidence="3 11" id="KW-0378">Hydrolase</keyword>
<evidence type="ECO:0000256" key="7">
    <source>
        <dbReference type="PIRSR" id="PIRSR601088-1"/>
    </source>
</evidence>
<evidence type="ECO:0000256" key="3">
    <source>
        <dbReference type="ARBA" id="ARBA00022801"/>
    </source>
</evidence>
<evidence type="ECO:0000313" key="13">
    <source>
        <dbReference type="EMBL" id="ROR93946.1"/>
    </source>
</evidence>